<proteinExistence type="inferred from homology"/>
<evidence type="ECO:0000259" key="5">
    <source>
        <dbReference type="PROSITE" id="PS01031"/>
    </source>
</evidence>
<feature type="chain" id="PRO_5003123383" description="SHSP domain-containing protein" evidence="4">
    <location>
        <begin position="23"/>
        <end position="540"/>
    </location>
</feature>
<evidence type="ECO:0000256" key="2">
    <source>
        <dbReference type="PROSITE-ProRule" id="PRU00285"/>
    </source>
</evidence>
<name>D8T8M9_SELML</name>
<dbReference type="EMBL" id="GL377690">
    <property type="protein sequence ID" value="EFJ07065.1"/>
    <property type="molecule type" value="Genomic_DNA"/>
</dbReference>
<dbReference type="InterPro" id="IPR008978">
    <property type="entry name" value="HSP20-like_chaperone"/>
</dbReference>
<keyword evidence="7" id="KW-1185">Reference proteome</keyword>
<keyword evidence="1" id="KW-0346">Stress response</keyword>
<dbReference type="InterPro" id="IPR031107">
    <property type="entry name" value="Small_HSP"/>
</dbReference>
<dbReference type="GO" id="GO:0051259">
    <property type="term" value="P:protein complex oligomerization"/>
    <property type="evidence" value="ECO:0000318"/>
    <property type="project" value="GO_Central"/>
</dbReference>
<dbReference type="InterPro" id="IPR002068">
    <property type="entry name" value="A-crystallin/Hsp20_dom"/>
</dbReference>
<dbReference type="Pfam" id="PF00011">
    <property type="entry name" value="HSP20"/>
    <property type="match status" value="2"/>
</dbReference>
<reference evidence="6 7" key="1">
    <citation type="journal article" date="2011" name="Science">
        <title>The Selaginella genome identifies genetic changes associated with the evolution of vascular plants.</title>
        <authorList>
            <person name="Banks J.A."/>
            <person name="Nishiyama T."/>
            <person name="Hasebe M."/>
            <person name="Bowman J.L."/>
            <person name="Gribskov M."/>
            <person name="dePamphilis C."/>
            <person name="Albert V.A."/>
            <person name="Aono N."/>
            <person name="Aoyama T."/>
            <person name="Ambrose B.A."/>
            <person name="Ashton N.W."/>
            <person name="Axtell M.J."/>
            <person name="Barker E."/>
            <person name="Barker M.S."/>
            <person name="Bennetzen J.L."/>
            <person name="Bonawitz N.D."/>
            <person name="Chapple C."/>
            <person name="Cheng C."/>
            <person name="Correa L.G."/>
            <person name="Dacre M."/>
            <person name="DeBarry J."/>
            <person name="Dreyer I."/>
            <person name="Elias M."/>
            <person name="Engstrom E.M."/>
            <person name="Estelle M."/>
            <person name="Feng L."/>
            <person name="Finet C."/>
            <person name="Floyd S.K."/>
            <person name="Frommer W.B."/>
            <person name="Fujita T."/>
            <person name="Gramzow L."/>
            <person name="Gutensohn M."/>
            <person name="Harholt J."/>
            <person name="Hattori M."/>
            <person name="Heyl A."/>
            <person name="Hirai T."/>
            <person name="Hiwatashi Y."/>
            <person name="Ishikawa M."/>
            <person name="Iwata M."/>
            <person name="Karol K.G."/>
            <person name="Koehler B."/>
            <person name="Kolukisaoglu U."/>
            <person name="Kubo M."/>
            <person name="Kurata T."/>
            <person name="Lalonde S."/>
            <person name="Li K."/>
            <person name="Li Y."/>
            <person name="Litt A."/>
            <person name="Lyons E."/>
            <person name="Manning G."/>
            <person name="Maruyama T."/>
            <person name="Michael T.P."/>
            <person name="Mikami K."/>
            <person name="Miyazaki S."/>
            <person name="Morinaga S."/>
            <person name="Murata T."/>
            <person name="Mueller-Roeber B."/>
            <person name="Nelson D.R."/>
            <person name="Obara M."/>
            <person name="Oguri Y."/>
            <person name="Olmstead R.G."/>
            <person name="Onodera N."/>
            <person name="Petersen B.L."/>
            <person name="Pils B."/>
            <person name="Prigge M."/>
            <person name="Rensing S.A."/>
            <person name="Riano-Pachon D.M."/>
            <person name="Roberts A.W."/>
            <person name="Sato Y."/>
            <person name="Scheller H.V."/>
            <person name="Schulz B."/>
            <person name="Schulz C."/>
            <person name="Shakirov E.V."/>
            <person name="Shibagaki N."/>
            <person name="Shinohara N."/>
            <person name="Shippen D.E."/>
            <person name="Soerensen I."/>
            <person name="Sotooka R."/>
            <person name="Sugimoto N."/>
            <person name="Sugita M."/>
            <person name="Sumikawa N."/>
            <person name="Tanurdzic M."/>
            <person name="Theissen G."/>
            <person name="Ulvskov P."/>
            <person name="Wakazuki S."/>
            <person name="Weng J.K."/>
            <person name="Willats W.W."/>
            <person name="Wipf D."/>
            <person name="Wolf P.G."/>
            <person name="Yang L."/>
            <person name="Zimmer A.D."/>
            <person name="Zhu Q."/>
            <person name="Mitros T."/>
            <person name="Hellsten U."/>
            <person name="Loque D."/>
            <person name="Otillar R."/>
            <person name="Salamov A."/>
            <person name="Schmutz J."/>
            <person name="Shapiro H."/>
            <person name="Lindquist E."/>
            <person name="Lucas S."/>
            <person name="Rokhsar D."/>
            <person name="Grigoriev I.V."/>
        </authorList>
    </citation>
    <scope>NUCLEOTIDE SEQUENCE [LARGE SCALE GENOMIC DNA]</scope>
</reference>
<feature type="signal peptide" evidence="4">
    <location>
        <begin position="1"/>
        <end position="22"/>
    </location>
</feature>
<feature type="domain" description="SHSP" evidence="5">
    <location>
        <begin position="52"/>
        <end position="174"/>
    </location>
</feature>
<dbReference type="PANTHER" id="PTHR11527">
    <property type="entry name" value="HEAT-SHOCK PROTEIN 20 FAMILY MEMBER"/>
    <property type="match status" value="1"/>
</dbReference>
<dbReference type="GO" id="GO:0009651">
    <property type="term" value="P:response to salt stress"/>
    <property type="evidence" value="ECO:0000318"/>
    <property type="project" value="GO_Central"/>
</dbReference>
<keyword evidence="4" id="KW-0732">Signal</keyword>
<dbReference type="AlphaFoldDB" id="D8T8M9"/>
<dbReference type="InParanoid" id="D8T8M9"/>
<dbReference type="CDD" id="cd06464">
    <property type="entry name" value="ACD_sHsps-like"/>
    <property type="match status" value="2"/>
</dbReference>
<evidence type="ECO:0000256" key="1">
    <source>
        <dbReference type="ARBA" id="ARBA00023016"/>
    </source>
</evidence>
<sequence>MALAAARAAMVFLVLVAAQACGRDYCSLRQARGCGNSTVEVEHAMSAHKCFIADTVVAATLTDVRRLPHSYLILLEMPGVTSSSDVKVEVSGSQFHRVVSIVGISHEAKERRILKDRGAFTKMFAREFVLPDAVDAERISYQLHSGLLRVTLPLVPGLEQTGREQREQGVVEEEYLAVPAARVPPASCTISDAARLIRPEALASNNADDCGDDSSVVTISPLVDILDRPGSYVVVAEMPGAQSATVDIAWVEDKSGFVLELTGVARDEDDGGEAVRVERGGASTKVFARRLYFPRGVVQDVATYHLSDGLLKVTLPKHVPSLGQRIAGLWNKALKHVICQGVQFGRMRAKYCFSSTLNVILIMIKASVISPEGCCPISVARIERKSLSLLLQLFSRTCVALSWTRFCQIWISKELALFLKAFAQAVKTSAGIFAVIVGSDWVGQPKFEAELRELVENNSMQHVVRFCQQDDEYGSISCCIRCSHPKLVLPGMRRGLARSPSMFSPENVQESSHPVAVALIECLFLELPLSPPYEFLIQLL</sequence>
<dbReference type="KEGG" id="smo:SELMODRAFT_430193"/>
<dbReference type="SUPFAM" id="SSF49764">
    <property type="entry name" value="HSP20-like chaperones"/>
    <property type="match status" value="2"/>
</dbReference>
<evidence type="ECO:0000313" key="7">
    <source>
        <dbReference type="Proteomes" id="UP000001514"/>
    </source>
</evidence>
<accession>D8T8M9</accession>
<dbReference type="GO" id="GO:0006457">
    <property type="term" value="P:protein folding"/>
    <property type="evidence" value="ECO:0000318"/>
    <property type="project" value="GO_Central"/>
</dbReference>
<evidence type="ECO:0000256" key="3">
    <source>
        <dbReference type="RuleBase" id="RU003616"/>
    </source>
</evidence>
<dbReference type="Gene3D" id="2.60.40.790">
    <property type="match status" value="2"/>
</dbReference>
<dbReference type="GO" id="GO:0009408">
    <property type="term" value="P:response to heat"/>
    <property type="evidence" value="ECO:0000318"/>
    <property type="project" value="GO_Central"/>
</dbReference>
<dbReference type="GO" id="GO:0051082">
    <property type="term" value="F:unfolded protein binding"/>
    <property type="evidence" value="ECO:0000318"/>
    <property type="project" value="GO_Central"/>
</dbReference>
<evidence type="ECO:0000256" key="4">
    <source>
        <dbReference type="SAM" id="SignalP"/>
    </source>
</evidence>
<gene>
    <name evidence="6" type="ORF">SELMODRAFT_430193</name>
</gene>
<organism evidence="7">
    <name type="scientific">Selaginella moellendorffii</name>
    <name type="common">Spikemoss</name>
    <dbReference type="NCBI Taxonomy" id="88036"/>
    <lineage>
        <taxon>Eukaryota</taxon>
        <taxon>Viridiplantae</taxon>
        <taxon>Streptophyta</taxon>
        <taxon>Embryophyta</taxon>
        <taxon>Tracheophyta</taxon>
        <taxon>Lycopodiopsida</taxon>
        <taxon>Selaginellales</taxon>
        <taxon>Selaginellaceae</taxon>
        <taxon>Selaginella</taxon>
    </lineage>
</organism>
<feature type="domain" description="SHSP" evidence="5">
    <location>
        <begin position="214"/>
        <end position="332"/>
    </location>
</feature>
<dbReference type="HOGENOM" id="CLU_504741_0_0_1"/>
<dbReference type="PROSITE" id="PS01031">
    <property type="entry name" value="SHSP"/>
    <property type="match status" value="2"/>
</dbReference>
<comment type="similarity">
    <text evidence="2 3">Belongs to the small heat shock protein (HSP20) family.</text>
</comment>
<dbReference type="GO" id="GO:0042542">
    <property type="term" value="P:response to hydrogen peroxide"/>
    <property type="evidence" value="ECO:0000318"/>
    <property type="project" value="GO_Central"/>
</dbReference>
<protein>
    <recommendedName>
        <fullName evidence="5">SHSP domain-containing protein</fullName>
    </recommendedName>
</protein>
<dbReference type="Gramene" id="EFJ07065">
    <property type="protein sequence ID" value="EFJ07065"/>
    <property type="gene ID" value="SELMODRAFT_430193"/>
</dbReference>
<dbReference type="PROSITE" id="PS51257">
    <property type="entry name" value="PROKAR_LIPOPROTEIN"/>
    <property type="match status" value="1"/>
</dbReference>
<dbReference type="STRING" id="88036.D8T8M9"/>
<dbReference type="Proteomes" id="UP000001514">
    <property type="component" value="Unassembled WGS sequence"/>
</dbReference>
<evidence type="ECO:0000313" key="6">
    <source>
        <dbReference type="EMBL" id="EFJ07065.1"/>
    </source>
</evidence>